<dbReference type="Pfam" id="PF00573">
    <property type="entry name" value="Ribosomal_L4"/>
    <property type="match status" value="1"/>
</dbReference>
<name>A0AAU9ERW0_9FIRM</name>
<evidence type="ECO:0000256" key="5">
    <source>
        <dbReference type="ARBA" id="ARBA00035244"/>
    </source>
</evidence>
<dbReference type="GO" id="GO:0005840">
    <property type="term" value="C:ribosome"/>
    <property type="evidence" value="ECO:0007669"/>
    <property type="project" value="UniProtKB-KW"/>
</dbReference>
<keyword evidence="4 6" id="KW-0687">Ribonucleoprotein</keyword>
<comment type="function">
    <text evidence="6">One of the primary rRNA binding proteins, this protein initially binds near the 5'-end of the 23S rRNA. It is important during the early stages of 50S assembly. It makes multiple contacts with different domains of the 23S rRNA in the assembled 50S subunit and ribosome.</text>
</comment>
<evidence type="ECO:0000313" key="8">
    <source>
        <dbReference type="EMBL" id="BEP30126.1"/>
    </source>
</evidence>
<accession>A0AAU9ERW0</accession>
<reference evidence="8 9" key="1">
    <citation type="submission" date="2023-08" db="EMBL/GenBank/DDBJ databases">
        <title>Helicovermis profunda gen. nov., sp. nov., a novel mesophilic, fermentative bacterium within the Bacillota from a deep-sea hydrothermal vent chimney.</title>
        <authorList>
            <person name="Miyazaki U."/>
            <person name="Mizutani D."/>
            <person name="Hashimoto Y."/>
            <person name="Tame A."/>
            <person name="Sawayama S."/>
            <person name="Miyazaki J."/>
            <person name="Takai K."/>
            <person name="Nakagawa S."/>
        </authorList>
    </citation>
    <scope>NUCLEOTIDE SEQUENCE [LARGE SCALE GENOMIC DNA]</scope>
    <source>
        <strain evidence="8 9">S502</strain>
    </source>
</reference>
<dbReference type="GO" id="GO:0003735">
    <property type="term" value="F:structural constituent of ribosome"/>
    <property type="evidence" value="ECO:0007669"/>
    <property type="project" value="InterPro"/>
</dbReference>
<dbReference type="Gene3D" id="3.40.1370.10">
    <property type="match status" value="1"/>
</dbReference>
<dbReference type="GO" id="GO:0019843">
    <property type="term" value="F:rRNA binding"/>
    <property type="evidence" value="ECO:0007669"/>
    <property type="project" value="UniProtKB-UniRule"/>
</dbReference>
<evidence type="ECO:0000256" key="3">
    <source>
        <dbReference type="ARBA" id="ARBA00022980"/>
    </source>
</evidence>
<evidence type="ECO:0000256" key="1">
    <source>
        <dbReference type="ARBA" id="ARBA00010528"/>
    </source>
</evidence>
<dbReference type="GO" id="GO:1990904">
    <property type="term" value="C:ribonucleoprotein complex"/>
    <property type="evidence" value="ECO:0007669"/>
    <property type="project" value="UniProtKB-KW"/>
</dbReference>
<comment type="subunit">
    <text evidence="2 6">Part of the 50S ribosomal subunit.</text>
</comment>
<dbReference type="AlphaFoldDB" id="A0AAU9ERW0"/>
<dbReference type="InterPro" id="IPR002136">
    <property type="entry name" value="Ribosomal_uL4"/>
</dbReference>
<keyword evidence="6" id="KW-0699">rRNA-binding</keyword>
<dbReference type="InterPro" id="IPR013005">
    <property type="entry name" value="Ribosomal_uL4-like"/>
</dbReference>
<protein>
    <recommendedName>
        <fullName evidence="5 6">Large ribosomal subunit protein uL4</fullName>
    </recommendedName>
</protein>
<evidence type="ECO:0000313" key="9">
    <source>
        <dbReference type="Proteomes" id="UP001321786"/>
    </source>
</evidence>
<feature type="compositionally biased region" description="Basic residues" evidence="7">
    <location>
        <begin position="60"/>
        <end position="71"/>
    </location>
</feature>
<dbReference type="SUPFAM" id="SSF52166">
    <property type="entry name" value="Ribosomal protein L4"/>
    <property type="match status" value="1"/>
</dbReference>
<comment type="function">
    <text evidence="6">Forms part of the polypeptide exit tunnel.</text>
</comment>
<keyword evidence="9" id="KW-1185">Reference proteome</keyword>
<dbReference type="EMBL" id="AP028654">
    <property type="protein sequence ID" value="BEP30126.1"/>
    <property type="molecule type" value="Genomic_DNA"/>
</dbReference>
<dbReference type="InterPro" id="IPR023574">
    <property type="entry name" value="Ribosomal_uL4_dom_sf"/>
</dbReference>
<organism evidence="8 9">
    <name type="scientific">Helicovermis profundi</name>
    <dbReference type="NCBI Taxonomy" id="3065157"/>
    <lineage>
        <taxon>Bacteria</taxon>
        <taxon>Bacillati</taxon>
        <taxon>Bacillota</taxon>
        <taxon>Clostridia</taxon>
        <taxon>Helicovermis</taxon>
    </lineage>
</organism>
<sequence length="207" mass="22948">MPKLDILNVSGEKIREIELNDNVYGIEVNEHVLYESVKNYLANQRQGTQSAKTRAEVRGGGKKPFRQKGTGRARQGTTRAPHFVGGGVAFAPKPRDYSYKLPKKVKQLALRSALSSKVNAGEIIILDSLKIDAPKTKEMIKILQNVKADKKALVVTLENNKNVYKSTTNIKGAKASFVGSLNVYEILKYNTLILTEEAAKKIEEVYA</sequence>
<proteinExistence type="inferred from homology"/>
<evidence type="ECO:0000256" key="6">
    <source>
        <dbReference type="HAMAP-Rule" id="MF_01328"/>
    </source>
</evidence>
<dbReference type="PANTHER" id="PTHR10746">
    <property type="entry name" value="50S RIBOSOMAL PROTEIN L4"/>
    <property type="match status" value="1"/>
</dbReference>
<dbReference type="KEGG" id="hprf:HLPR_24570"/>
<dbReference type="RefSeq" id="WP_338535726.1">
    <property type="nucleotide sequence ID" value="NZ_AP028654.1"/>
</dbReference>
<comment type="similarity">
    <text evidence="1 6">Belongs to the universal ribosomal protein uL4 family.</text>
</comment>
<keyword evidence="6" id="KW-0694">RNA-binding</keyword>
<feature type="region of interest" description="Disordered" evidence="7">
    <location>
        <begin position="45"/>
        <end position="76"/>
    </location>
</feature>
<keyword evidence="3 6" id="KW-0689">Ribosomal protein</keyword>
<evidence type="ECO:0000256" key="4">
    <source>
        <dbReference type="ARBA" id="ARBA00023274"/>
    </source>
</evidence>
<dbReference type="NCBIfam" id="TIGR03953">
    <property type="entry name" value="rplD_bact"/>
    <property type="match status" value="1"/>
</dbReference>
<evidence type="ECO:0000256" key="7">
    <source>
        <dbReference type="SAM" id="MobiDB-lite"/>
    </source>
</evidence>
<gene>
    <name evidence="6 8" type="primary">rplD</name>
    <name evidence="8" type="ORF">HLPR_24570</name>
</gene>
<dbReference type="Proteomes" id="UP001321786">
    <property type="component" value="Chromosome"/>
</dbReference>
<dbReference type="PANTHER" id="PTHR10746:SF6">
    <property type="entry name" value="LARGE RIBOSOMAL SUBUNIT PROTEIN UL4M"/>
    <property type="match status" value="1"/>
</dbReference>
<dbReference type="GO" id="GO:0006412">
    <property type="term" value="P:translation"/>
    <property type="evidence" value="ECO:0007669"/>
    <property type="project" value="UniProtKB-UniRule"/>
</dbReference>
<evidence type="ECO:0000256" key="2">
    <source>
        <dbReference type="ARBA" id="ARBA00011838"/>
    </source>
</evidence>
<dbReference type="HAMAP" id="MF_01328_B">
    <property type="entry name" value="Ribosomal_uL4_B"/>
    <property type="match status" value="1"/>
</dbReference>